<reference evidence="2" key="2">
    <citation type="submission" date="2022-09" db="EMBL/GenBank/DDBJ databases">
        <authorList>
            <person name="Sun Q."/>
            <person name="Ohkuma M."/>
        </authorList>
    </citation>
    <scope>NUCLEOTIDE SEQUENCE</scope>
    <source>
        <strain evidence="2">JCM 3093</strain>
    </source>
</reference>
<dbReference type="Proteomes" id="UP000627984">
    <property type="component" value="Unassembled WGS sequence"/>
</dbReference>
<evidence type="ECO:0000313" key="3">
    <source>
        <dbReference type="Proteomes" id="UP000627984"/>
    </source>
</evidence>
<evidence type="ECO:0000313" key="2">
    <source>
        <dbReference type="EMBL" id="GGK67855.1"/>
    </source>
</evidence>
<proteinExistence type="predicted"/>
<dbReference type="AlphaFoldDB" id="A0AA37BGC2"/>
<organism evidence="2 3">
    <name type="scientific">Planomonospora parontospora</name>
    <dbReference type="NCBI Taxonomy" id="58119"/>
    <lineage>
        <taxon>Bacteria</taxon>
        <taxon>Bacillati</taxon>
        <taxon>Actinomycetota</taxon>
        <taxon>Actinomycetes</taxon>
        <taxon>Streptosporangiales</taxon>
        <taxon>Streptosporangiaceae</taxon>
        <taxon>Planomonospora</taxon>
    </lineage>
</organism>
<accession>A0AA37BGC2</accession>
<sequence>MWIVVAVVCGVLLAAVLAVLVLVAVSVRVEDGRASITGRAPGAAAAGTRRLLGMRVDHGDCRAHPQDACPLCHRLLQEESGWREGPPPPGREEYGAPGPRGPDEPRPDGITGG</sequence>
<reference evidence="2" key="1">
    <citation type="journal article" date="2014" name="Int. J. Syst. Evol. Microbiol.">
        <title>Complete genome sequence of Corynebacterium casei LMG S-19264T (=DSM 44701T), isolated from a smear-ripened cheese.</title>
        <authorList>
            <consortium name="US DOE Joint Genome Institute (JGI-PGF)"/>
            <person name="Walter F."/>
            <person name="Albersmeier A."/>
            <person name="Kalinowski J."/>
            <person name="Ruckert C."/>
        </authorList>
    </citation>
    <scope>NUCLEOTIDE SEQUENCE</scope>
    <source>
        <strain evidence="2">JCM 3093</strain>
    </source>
</reference>
<name>A0AA37BGC2_9ACTN</name>
<feature type="region of interest" description="Disordered" evidence="1">
    <location>
        <begin position="80"/>
        <end position="113"/>
    </location>
</feature>
<dbReference type="EMBL" id="BMQD01000008">
    <property type="protein sequence ID" value="GGK67855.1"/>
    <property type="molecule type" value="Genomic_DNA"/>
</dbReference>
<comment type="caution">
    <text evidence="2">The sequence shown here is derived from an EMBL/GenBank/DDBJ whole genome shotgun (WGS) entry which is preliminary data.</text>
</comment>
<evidence type="ECO:0000256" key="1">
    <source>
        <dbReference type="SAM" id="MobiDB-lite"/>
    </source>
</evidence>
<protein>
    <submittedName>
        <fullName evidence="2">Uncharacterized protein</fullName>
    </submittedName>
</protein>
<dbReference type="RefSeq" id="WP_191895233.1">
    <property type="nucleotide sequence ID" value="NZ_BMQD01000008.1"/>
</dbReference>
<gene>
    <name evidence="2" type="ORF">GCM10010126_29120</name>
</gene>